<sequence>MVLQKVSASALPASWQRLKDRLPRAGDVAYIFFIVDNDAATGKPWCPDVREALPVVEKYFAQRSHLDVSVVSVGSRAAWKDPKNVWRTRWGLKAVPTLVKYTATGEGDGVTQSQLVEEDTKHVEKLLAFTQ</sequence>
<dbReference type="EMBL" id="JAKJXP020000007">
    <property type="protein sequence ID" value="KAK7756306.1"/>
    <property type="molecule type" value="Genomic_DNA"/>
</dbReference>
<protein>
    <recommendedName>
        <fullName evidence="2">Thioredoxin domain-containing protein</fullName>
    </recommendedName>
</protein>
<dbReference type="GO" id="GO:0047134">
    <property type="term" value="F:protein-disulfide reductase [NAD(P)H] activity"/>
    <property type="evidence" value="ECO:0007669"/>
    <property type="project" value="InterPro"/>
</dbReference>
<dbReference type="InterPro" id="IPR010357">
    <property type="entry name" value="TXNDC17_dom"/>
</dbReference>
<organism evidence="3 4">
    <name type="scientific">Diatrype stigma</name>
    <dbReference type="NCBI Taxonomy" id="117547"/>
    <lineage>
        <taxon>Eukaryota</taxon>
        <taxon>Fungi</taxon>
        <taxon>Dikarya</taxon>
        <taxon>Ascomycota</taxon>
        <taxon>Pezizomycotina</taxon>
        <taxon>Sordariomycetes</taxon>
        <taxon>Xylariomycetidae</taxon>
        <taxon>Xylariales</taxon>
        <taxon>Diatrypaceae</taxon>
        <taxon>Diatrype</taxon>
    </lineage>
</organism>
<dbReference type="PANTHER" id="PTHR12452:SF0">
    <property type="entry name" value="THIOREDOXIN DOMAIN-CONTAINING PROTEIN 17"/>
    <property type="match status" value="1"/>
</dbReference>
<proteinExistence type="inferred from homology"/>
<reference evidence="3 4" key="1">
    <citation type="submission" date="2024-02" db="EMBL/GenBank/DDBJ databases">
        <title>De novo assembly and annotation of 12 fungi associated with fruit tree decline syndrome in Ontario, Canada.</title>
        <authorList>
            <person name="Sulman M."/>
            <person name="Ellouze W."/>
            <person name="Ilyukhin E."/>
        </authorList>
    </citation>
    <scope>NUCLEOTIDE SEQUENCE [LARGE SCALE GENOMIC DNA]</scope>
    <source>
        <strain evidence="3 4">M11/M66-122</strain>
    </source>
</reference>
<evidence type="ECO:0000259" key="2">
    <source>
        <dbReference type="Pfam" id="PF06110"/>
    </source>
</evidence>
<comment type="caution">
    <text evidence="3">The sequence shown here is derived from an EMBL/GenBank/DDBJ whole genome shotgun (WGS) entry which is preliminary data.</text>
</comment>
<comment type="similarity">
    <text evidence="1">Belongs to the thioredoxin family.</text>
</comment>
<evidence type="ECO:0000313" key="4">
    <source>
        <dbReference type="Proteomes" id="UP001320420"/>
    </source>
</evidence>
<dbReference type="Pfam" id="PF06110">
    <property type="entry name" value="TXD17-like_Trx"/>
    <property type="match status" value="1"/>
</dbReference>
<gene>
    <name evidence="3" type="ORF">SLS62_001532</name>
</gene>
<dbReference type="AlphaFoldDB" id="A0AAN9YT72"/>
<evidence type="ECO:0000256" key="1">
    <source>
        <dbReference type="ARBA" id="ARBA00008987"/>
    </source>
</evidence>
<accession>A0AAN9YT72</accession>
<feature type="domain" description="Thioredoxin" evidence="2">
    <location>
        <begin position="26"/>
        <end position="117"/>
    </location>
</feature>
<dbReference type="Proteomes" id="UP001320420">
    <property type="component" value="Unassembled WGS sequence"/>
</dbReference>
<name>A0AAN9YT72_9PEZI</name>
<dbReference type="PANTHER" id="PTHR12452">
    <property type="entry name" value="42-9-9 PROTEIN-RELATED"/>
    <property type="match status" value="1"/>
</dbReference>
<dbReference type="InterPro" id="IPR045108">
    <property type="entry name" value="TXNDC17-like"/>
</dbReference>
<evidence type="ECO:0000313" key="3">
    <source>
        <dbReference type="EMBL" id="KAK7756306.1"/>
    </source>
</evidence>
<dbReference type="GO" id="GO:0005829">
    <property type="term" value="C:cytosol"/>
    <property type="evidence" value="ECO:0007669"/>
    <property type="project" value="TreeGrafter"/>
</dbReference>
<keyword evidence="4" id="KW-1185">Reference proteome</keyword>
<dbReference type="SUPFAM" id="SSF52833">
    <property type="entry name" value="Thioredoxin-like"/>
    <property type="match status" value="1"/>
</dbReference>
<dbReference type="InterPro" id="IPR036249">
    <property type="entry name" value="Thioredoxin-like_sf"/>
</dbReference>
<dbReference type="Gene3D" id="3.40.30.10">
    <property type="entry name" value="Glutaredoxin"/>
    <property type="match status" value="1"/>
</dbReference>